<dbReference type="Proteomes" id="UP001054252">
    <property type="component" value="Unassembled WGS sequence"/>
</dbReference>
<keyword evidence="1" id="KW-0862">Zinc</keyword>
<dbReference type="EMBL" id="BPVZ01000038">
    <property type="protein sequence ID" value="GKV13219.1"/>
    <property type="molecule type" value="Genomic_DNA"/>
</dbReference>
<keyword evidence="5" id="KW-1185">Reference proteome</keyword>
<sequence length="335" mass="37229">MVIDDLKVDVGSYMLTSEALTWWENFLKLHQGEPELSTWDGFKKKRKLDKGHKPFTPAPQRSDTNKVSKELGVIKTASQALVAQRARPAQPTCHACEKVGHTRDLCHTATGACEKVGHTCDLCHTATGACFKCGKQGHQIANCPQSDSKAQSTQTTSQQDSTNQGAQKQNVEVRIRTQQARVNMMTHKETMATDVQKYLLSGCHGFLVSVTDANSVTPRLEDIPVVCEFPNVFPEDLPSLPPDREIEFAIDLVPGFEPISKVPYHMALAALKELMVQLEELLEKGFIQPSVSPGGAPVWFVKKKDGSMRLCINYRELNKVTVKNQYPLPRIENSD</sequence>
<organism evidence="4 5">
    <name type="scientific">Rubroshorea leprosula</name>
    <dbReference type="NCBI Taxonomy" id="152421"/>
    <lineage>
        <taxon>Eukaryota</taxon>
        <taxon>Viridiplantae</taxon>
        <taxon>Streptophyta</taxon>
        <taxon>Embryophyta</taxon>
        <taxon>Tracheophyta</taxon>
        <taxon>Spermatophyta</taxon>
        <taxon>Magnoliopsida</taxon>
        <taxon>eudicotyledons</taxon>
        <taxon>Gunneridae</taxon>
        <taxon>Pentapetalae</taxon>
        <taxon>rosids</taxon>
        <taxon>malvids</taxon>
        <taxon>Malvales</taxon>
        <taxon>Dipterocarpaceae</taxon>
        <taxon>Rubroshorea</taxon>
    </lineage>
</organism>
<evidence type="ECO:0000313" key="4">
    <source>
        <dbReference type="EMBL" id="GKV13219.1"/>
    </source>
</evidence>
<dbReference type="InterPro" id="IPR001878">
    <property type="entry name" value="Znf_CCHC"/>
</dbReference>
<dbReference type="InterPro" id="IPR043502">
    <property type="entry name" value="DNA/RNA_pol_sf"/>
</dbReference>
<evidence type="ECO:0000313" key="5">
    <source>
        <dbReference type="Proteomes" id="UP001054252"/>
    </source>
</evidence>
<reference evidence="4 5" key="1">
    <citation type="journal article" date="2021" name="Commun. Biol.">
        <title>The genome of Shorea leprosula (Dipterocarpaceae) highlights the ecological relevance of drought in aseasonal tropical rainforests.</title>
        <authorList>
            <person name="Ng K.K.S."/>
            <person name="Kobayashi M.J."/>
            <person name="Fawcett J.A."/>
            <person name="Hatakeyama M."/>
            <person name="Paape T."/>
            <person name="Ng C.H."/>
            <person name="Ang C.C."/>
            <person name="Tnah L.H."/>
            <person name="Lee C.T."/>
            <person name="Nishiyama T."/>
            <person name="Sese J."/>
            <person name="O'Brien M.J."/>
            <person name="Copetti D."/>
            <person name="Mohd Noor M.I."/>
            <person name="Ong R.C."/>
            <person name="Putra M."/>
            <person name="Sireger I.Z."/>
            <person name="Indrioko S."/>
            <person name="Kosugi Y."/>
            <person name="Izuno A."/>
            <person name="Isagi Y."/>
            <person name="Lee S.L."/>
            <person name="Shimizu K.K."/>
        </authorList>
    </citation>
    <scope>NUCLEOTIDE SEQUENCE [LARGE SCALE GENOMIC DNA]</scope>
    <source>
        <strain evidence="4">214</strain>
    </source>
</reference>
<dbReference type="PANTHER" id="PTHR15503">
    <property type="entry name" value="LDOC1 RELATED"/>
    <property type="match status" value="1"/>
</dbReference>
<name>A0AAV5JFC7_9ROSI</name>
<proteinExistence type="predicted"/>
<dbReference type="Pfam" id="PF00098">
    <property type="entry name" value="zf-CCHC"/>
    <property type="match status" value="1"/>
</dbReference>
<protein>
    <recommendedName>
        <fullName evidence="3">CCHC-type domain-containing protein</fullName>
    </recommendedName>
</protein>
<dbReference type="SMART" id="SM00343">
    <property type="entry name" value="ZnF_C2HC"/>
    <property type="match status" value="2"/>
</dbReference>
<dbReference type="PROSITE" id="PS50158">
    <property type="entry name" value="ZF_CCHC"/>
    <property type="match status" value="1"/>
</dbReference>
<evidence type="ECO:0000256" key="1">
    <source>
        <dbReference type="PROSITE-ProRule" id="PRU00047"/>
    </source>
</evidence>
<feature type="compositionally biased region" description="Low complexity" evidence="2">
    <location>
        <begin position="145"/>
        <end position="162"/>
    </location>
</feature>
<dbReference type="SUPFAM" id="SSF56672">
    <property type="entry name" value="DNA/RNA polymerases"/>
    <property type="match status" value="1"/>
</dbReference>
<dbReference type="InterPro" id="IPR032567">
    <property type="entry name" value="RTL1-rel"/>
</dbReference>
<dbReference type="GO" id="GO:0003676">
    <property type="term" value="F:nucleic acid binding"/>
    <property type="evidence" value="ECO:0007669"/>
    <property type="project" value="InterPro"/>
</dbReference>
<dbReference type="Gene3D" id="3.10.10.10">
    <property type="entry name" value="HIV Type 1 Reverse Transcriptase, subunit A, domain 1"/>
    <property type="match status" value="1"/>
</dbReference>
<accession>A0AAV5JFC7</accession>
<evidence type="ECO:0000259" key="3">
    <source>
        <dbReference type="PROSITE" id="PS50158"/>
    </source>
</evidence>
<dbReference type="AlphaFoldDB" id="A0AAV5JFC7"/>
<dbReference type="Gene3D" id="4.10.60.10">
    <property type="entry name" value="Zinc finger, CCHC-type"/>
    <property type="match status" value="1"/>
</dbReference>
<gene>
    <name evidence="4" type="ORF">SLEP1_g24264</name>
</gene>
<feature type="domain" description="CCHC-type" evidence="3">
    <location>
        <begin position="130"/>
        <end position="145"/>
    </location>
</feature>
<keyword evidence="1" id="KW-0479">Metal-binding</keyword>
<evidence type="ECO:0000256" key="2">
    <source>
        <dbReference type="SAM" id="MobiDB-lite"/>
    </source>
</evidence>
<keyword evidence="1" id="KW-0863">Zinc-finger</keyword>
<comment type="caution">
    <text evidence="4">The sequence shown here is derived from an EMBL/GenBank/DDBJ whole genome shotgun (WGS) entry which is preliminary data.</text>
</comment>
<feature type="region of interest" description="Disordered" evidence="2">
    <location>
        <begin position="143"/>
        <end position="171"/>
    </location>
</feature>
<dbReference type="PANTHER" id="PTHR15503:SF45">
    <property type="entry name" value="RNA-DIRECTED DNA POLYMERASE HOMOLOG"/>
    <property type="match status" value="1"/>
</dbReference>
<dbReference type="GO" id="GO:0008270">
    <property type="term" value="F:zinc ion binding"/>
    <property type="evidence" value="ECO:0007669"/>
    <property type="project" value="UniProtKB-KW"/>
</dbReference>